<sequence length="32" mass="3783">MRKFLSQFFSTTLRTINNGNRSSSFGHKMFNQ</sequence>
<gene>
    <name evidence="1" type="primary">glpX</name>
    <name evidence="1" type="ORF">CY0110_19107</name>
</gene>
<evidence type="ECO:0000313" key="2">
    <source>
        <dbReference type="Proteomes" id="UP000003781"/>
    </source>
</evidence>
<reference evidence="1 2" key="1">
    <citation type="submission" date="2007-03" db="EMBL/GenBank/DDBJ databases">
        <authorList>
            <person name="Stal L."/>
            <person name="Ferriera S."/>
            <person name="Johnson J."/>
            <person name="Kravitz S."/>
            <person name="Beeson K."/>
            <person name="Sutton G."/>
            <person name="Rogers Y.-H."/>
            <person name="Friedman R."/>
            <person name="Frazier M."/>
            <person name="Venter J.C."/>
        </authorList>
    </citation>
    <scope>NUCLEOTIDE SEQUENCE [LARGE SCALE GENOMIC DNA]</scope>
    <source>
        <strain evidence="1 2">CCY0110</strain>
    </source>
</reference>
<name>A3IJF3_9CHRO</name>
<dbReference type="EMBL" id="AAXW01000002">
    <property type="protein sequence ID" value="EAZ93935.1"/>
    <property type="molecule type" value="Genomic_DNA"/>
</dbReference>
<dbReference type="EC" id="3.1.3.11" evidence="1"/>
<keyword evidence="2" id="KW-1185">Reference proteome</keyword>
<protein>
    <submittedName>
        <fullName evidence="1">Fructose 1,6-bisphosphatase II</fullName>
        <ecNumber evidence="1">3.1.3.11</ecNumber>
    </submittedName>
</protein>
<dbReference type="Proteomes" id="UP000003781">
    <property type="component" value="Unassembled WGS sequence"/>
</dbReference>
<evidence type="ECO:0000313" key="1">
    <source>
        <dbReference type="EMBL" id="EAZ93935.1"/>
    </source>
</evidence>
<accession>A3IJF3</accession>
<proteinExistence type="predicted"/>
<dbReference type="AlphaFoldDB" id="A3IJF3"/>
<dbReference type="GO" id="GO:0042132">
    <property type="term" value="F:fructose 1,6-bisphosphate 1-phosphatase activity"/>
    <property type="evidence" value="ECO:0007669"/>
    <property type="project" value="UniProtKB-EC"/>
</dbReference>
<organism evidence="1 2">
    <name type="scientific">Crocosphaera chwakensis CCY0110</name>
    <dbReference type="NCBI Taxonomy" id="391612"/>
    <lineage>
        <taxon>Bacteria</taxon>
        <taxon>Bacillati</taxon>
        <taxon>Cyanobacteriota</taxon>
        <taxon>Cyanophyceae</taxon>
        <taxon>Oscillatoriophycideae</taxon>
        <taxon>Chroococcales</taxon>
        <taxon>Aphanothecaceae</taxon>
        <taxon>Crocosphaera</taxon>
        <taxon>Crocosphaera chwakensis</taxon>
    </lineage>
</organism>
<comment type="caution">
    <text evidence="1">The sequence shown here is derived from an EMBL/GenBank/DDBJ whole genome shotgun (WGS) entry which is preliminary data.</text>
</comment>
<keyword evidence="1" id="KW-0378">Hydrolase</keyword>